<keyword evidence="4" id="KW-0175">Coiled coil</keyword>
<reference evidence="6 7" key="1">
    <citation type="submission" date="2020-02" db="EMBL/GenBank/DDBJ databases">
        <authorList>
            <person name="Gao J."/>
            <person name="Sun J."/>
        </authorList>
    </citation>
    <scope>NUCLEOTIDE SEQUENCE [LARGE SCALE GENOMIC DNA]</scope>
    <source>
        <strain evidence="6 7">7124</strain>
    </source>
</reference>
<comment type="caution">
    <text evidence="6">The sequence shown here is derived from an EMBL/GenBank/DDBJ whole genome shotgun (WGS) entry which is preliminary data.</text>
</comment>
<accession>A0A6M1PNK2</accession>
<dbReference type="Proteomes" id="UP000480151">
    <property type="component" value="Unassembled WGS sequence"/>
</dbReference>
<dbReference type="AlphaFoldDB" id="A0A6M1PNK2"/>
<gene>
    <name evidence="6" type="ORF">G5B47_15485</name>
</gene>
<dbReference type="Gene3D" id="1.20.1330.10">
    <property type="entry name" value="f41 fragment of flagellin, N-terminal domain"/>
    <property type="match status" value="1"/>
</dbReference>
<evidence type="ECO:0000256" key="4">
    <source>
        <dbReference type="SAM" id="Coils"/>
    </source>
</evidence>
<name>A0A6M1PNK2_9BACL</name>
<evidence type="ECO:0000313" key="7">
    <source>
        <dbReference type="Proteomes" id="UP000480151"/>
    </source>
</evidence>
<sequence length="367" mass="39727">MEPSGIEQQRAADQSDLGGNQYVAIGADNGMIVTSPDGLNWTQQNSTTTKRPLDILWSGSQYVMAAYDGTIVTSPDGFNWTNRPTPSVDEFFAMTWNGNQFLAVGTNAKVLTSPDGITWNQTQYGASGEHLNDVIWNGSQYVAVGWNIIMSSQDGFTWNVQQSTGYHLNKVVWNGTYYTAAGDNGVIVTSLNGVNWTQQNSNSTDDFLGIILNEDTGVPTVLSEYGTFTGPSQVVPPHQLILQLGSNAGQTMTLDMPDLDLTVLGIKQASVKTATLAETALGYFDQAIHKVSAERAKLGAYQNRLEHAMNNASNAEVNLTAANSRIEDADMAQEAMMNIRNGILEEASRIVLAQANQMSEAVLSLLK</sequence>
<feature type="coiled-coil region" evidence="4">
    <location>
        <begin position="298"/>
        <end position="325"/>
    </location>
</feature>
<comment type="subcellular location">
    <subcellularLocation>
        <location evidence="1">Bacterial flagellum</location>
    </subcellularLocation>
</comment>
<dbReference type="RefSeq" id="WP_165099760.1">
    <property type="nucleotide sequence ID" value="NZ_JAAKGU010000007.1"/>
</dbReference>
<keyword evidence="3" id="KW-0975">Bacterial flagellum</keyword>
<dbReference type="EMBL" id="JAAKGU010000007">
    <property type="protein sequence ID" value="NGM83822.1"/>
    <property type="molecule type" value="Genomic_DNA"/>
</dbReference>
<evidence type="ECO:0000256" key="1">
    <source>
        <dbReference type="ARBA" id="ARBA00004365"/>
    </source>
</evidence>
<evidence type="ECO:0000256" key="3">
    <source>
        <dbReference type="ARBA" id="ARBA00023143"/>
    </source>
</evidence>
<dbReference type="Gene3D" id="6.10.10.10">
    <property type="entry name" value="Flagellar export chaperone, C-terminal domain"/>
    <property type="match status" value="1"/>
</dbReference>
<dbReference type="GO" id="GO:0005198">
    <property type="term" value="F:structural molecule activity"/>
    <property type="evidence" value="ECO:0007669"/>
    <property type="project" value="InterPro"/>
</dbReference>
<dbReference type="InterPro" id="IPR001492">
    <property type="entry name" value="Flagellin"/>
</dbReference>
<evidence type="ECO:0000313" key="6">
    <source>
        <dbReference type="EMBL" id="NGM83822.1"/>
    </source>
</evidence>
<comment type="similarity">
    <text evidence="2">Belongs to the bacterial flagellin family.</text>
</comment>
<dbReference type="Pfam" id="PF00700">
    <property type="entry name" value="Flagellin_C"/>
    <property type="match status" value="1"/>
</dbReference>
<feature type="domain" description="Flagellin C-terminal" evidence="5">
    <location>
        <begin position="282"/>
        <end position="366"/>
    </location>
</feature>
<dbReference type="GO" id="GO:0009288">
    <property type="term" value="C:bacterial-type flagellum"/>
    <property type="evidence" value="ECO:0007669"/>
    <property type="project" value="UniProtKB-SubCell"/>
</dbReference>
<protein>
    <recommendedName>
        <fullName evidence="5">Flagellin C-terminal domain-containing protein</fullName>
    </recommendedName>
</protein>
<evidence type="ECO:0000259" key="5">
    <source>
        <dbReference type="Pfam" id="PF00700"/>
    </source>
</evidence>
<dbReference type="PANTHER" id="PTHR42792">
    <property type="entry name" value="FLAGELLIN"/>
    <property type="match status" value="1"/>
</dbReference>
<keyword evidence="7" id="KW-1185">Reference proteome</keyword>
<dbReference type="InterPro" id="IPR042187">
    <property type="entry name" value="Flagellin_C_sub2"/>
</dbReference>
<proteinExistence type="inferred from homology"/>
<evidence type="ECO:0000256" key="2">
    <source>
        <dbReference type="ARBA" id="ARBA00005709"/>
    </source>
</evidence>
<dbReference type="InterPro" id="IPR046358">
    <property type="entry name" value="Flagellin_C"/>
</dbReference>
<dbReference type="PANTHER" id="PTHR42792:SF2">
    <property type="entry name" value="FLAGELLIN"/>
    <property type="match status" value="1"/>
</dbReference>
<organism evidence="6 7">
    <name type="scientific">Paenibacillus apii</name>
    <dbReference type="NCBI Taxonomy" id="1850370"/>
    <lineage>
        <taxon>Bacteria</taxon>
        <taxon>Bacillati</taxon>
        <taxon>Bacillota</taxon>
        <taxon>Bacilli</taxon>
        <taxon>Bacillales</taxon>
        <taxon>Paenibacillaceae</taxon>
        <taxon>Paenibacillus</taxon>
    </lineage>
</organism>
<dbReference type="SUPFAM" id="SSF64518">
    <property type="entry name" value="Phase 1 flagellin"/>
    <property type="match status" value="1"/>
</dbReference>